<feature type="compositionally biased region" description="Basic and acidic residues" evidence="1">
    <location>
        <begin position="210"/>
        <end position="219"/>
    </location>
</feature>
<accession>A0A9W7IUU5</accession>
<feature type="compositionally biased region" description="Basic and acidic residues" evidence="1">
    <location>
        <begin position="255"/>
        <end position="271"/>
    </location>
</feature>
<name>A0A9W7IUU5_HIBTR</name>
<feature type="region of interest" description="Disordered" evidence="1">
    <location>
        <begin position="200"/>
        <end position="271"/>
    </location>
</feature>
<evidence type="ECO:0008006" key="4">
    <source>
        <dbReference type="Google" id="ProtNLM"/>
    </source>
</evidence>
<dbReference type="EMBL" id="BSYR01000037">
    <property type="protein sequence ID" value="GMJ03020.1"/>
    <property type="molecule type" value="Genomic_DNA"/>
</dbReference>
<reference evidence="2" key="1">
    <citation type="submission" date="2023-05" db="EMBL/GenBank/DDBJ databases">
        <title>Genome and transcriptome analyses reveal genes involved in the formation of fine ridges on petal epidermal cells in Hibiscus trionum.</title>
        <authorList>
            <person name="Koshimizu S."/>
            <person name="Masuda S."/>
            <person name="Ishii T."/>
            <person name="Shirasu K."/>
            <person name="Hoshino A."/>
            <person name="Arita M."/>
        </authorList>
    </citation>
    <scope>NUCLEOTIDE SEQUENCE</scope>
    <source>
        <strain evidence="2">Hamamatsu line</strain>
    </source>
</reference>
<dbReference type="OrthoDB" id="785861at2759"/>
<comment type="caution">
    <text evidence="2">The sequence shown here is derived from an EMBL/GenBank/DDBJ whole genome shotgun (WGS) entry which is preliminary data.</text>
</comment>
<evidence type="ECO:0000313" key="2">
    <source>
        <dbReference type="EMBL" id="GMJ03020.1"/>
    </source>
</evidence>
<feature type="compositionally biased region" description="Polar residues" evidence="1">
    <location>
        <begin position="50"/>
        <end position="60"/>
    </location>
</feature>
<feature type="compositionally biased region" description="Basic residues" evidence="1">
    <location>
        <begin position="33"/>
        <end position="48"/>
    </location>
</feature>
<evidence type="ECO:0000256" key="1">
    <source>
        <dbReference type="SAM" id="MobiDB-lite"/>
    </source>
</evidence>
<sequence length="310" mass="35430">MKVLSKPKSSPGRAEKYPPPLMRFLRSNVGSRSRGRSRKSPMFLRKKNTAVETQEPSSPKVTCMGQVRVKRSKQTGAKPGGPTRRRHSRGLCKWIRDALFRHHFPGKVKAKPGSRRYWKKWGTFFHIGCCRKPRSREDSSKFGIKTEDYVQEEDEREAKIFASSSCSSPPKNALILMRCRSAPYRSSSLACRFWGSPLANQDENEEETEETKLENRGFQEEEEEPASKTETTIGNSDRGARMDAETEESLGFSKGFEENKTEKSDNNKELKTEHVVRPLILRRCKSEPARTGGRLNPEMSLWKKRKLGST</sequence>
<organism evidence="2 3">
    <name type="scientific">Hibiscus trionum</name>
    <name type="common">Flower of an hour</name>
    <dbReference type="NCBI Taxonomy" id="183268"/>
    <lineage>
        <taxon>Eukaryota</taxon>
        <taxon>Viridiplantae</taxon>
        <taxon>Streptophyta</taxon>
        <taxon>Embryophyta</taxon>
        <taxon>Tracheophyta</taxon>
        <taxon>Spermatophyta</taxon>
        <taxon>Magnoliopsida</taxon>
        <taxon>eudicotyledons</taxon>
        <taxon>Gunneridae</taxon>
        <taxon>Pentapetalae</taxon>
        <taxon>rosids</taxon>
        <taxon>malvids</taxon>
        <taxon>Malvales</taxon>
        <taxon>Malvaceae</taxon>
        <taxon>Malvoideae</taxon>
        <taxon>Hibiscus</taxon>
    </lineage>
</organism>
<evidence type="ECO:0000313" key="3">
    <source>
        <dbReference type="Proteomes" id="UP001165190"/>
    </source>
</evidence>
<protein>
    <recommendedName>
        <fullName evidence="4">Protamine P1 family protein</fullName>
    </recommendedName>
</protein>
<gene>
    <name evidence="2" type="ORF">HRI_003971200</name>
</gene>
<keyword evidence="3" id="KW-1185">Reference proteome</keyword>
<proteinExistence type="predicted"/>
<dbReference type="AlphaFoldDB" id="A0A9W7IUU5"/>
<dbReference type="Proteomes" id="UP001165190">
    <property type="component" value="Unassembled WGS sequence"/>
</dbReference>
<dbReference type="PANTHER" id="PTHR33448:SF10">
    <property type="entry name" value="PROTAMINE P1 FAMILY PROTEIN"/>
    <property type="match status" value="1"/>
</dbReference>
<feature type="region of interest" description="Disordered" evidence="1">
    <location>
        <begin position="1"/>
        <end position="60"/>
    </location>
</feature>
<feature type="region of interest" description="Disordered" evidence="1">
    <location>
        <begin position="285"/>
        <end position="310"/>
    </location>
</feature>
<dbReference type="PANTHER" id="PTHR33448">
    <property type="entry name" value="CHLOROPLAST PROTEIN HCF243-RELATED"/>
    <property type="match status" value="1"/>
</dbReference>